<comment type="caution">
    <text evidence="3">The sequence shown here is derived from an EMBL/GenBank/DDBJ whole genome shotgun (WGS) entry which is preliminary data.</text>
</comment>
<dbReference type="Pfam" id="PF01075">
    <property type="entry name" value="Glyco_transf_9"/>
    <property type="match status" value="1"/>
</dbReference>
<dbReference type="GO" id="GO:0005829">
    <property type="term" value="C:cytosol"/>
    <property type="evidence" value="ECO:0007669"/>
    <property type="project" value="TreeGrafter"/>
</dbReference>
<dbReference type="GO" id="GO:0009244">
    <property type="term" value="P:lipopolysaccharide core region biosynthetic process"/>
    <property type="evidence" value="ECO:0007669"/>
    <property type="project" value="TreeGrafter"/>
</dbReference>
<dbReference type="PANTHER" id="PTHR30160">
    <property type="entry name" value="TETRAACYLDISACCHARIDE 4'-KINASE-RELATED"/>
    <property type="match status" value="1"/>
</dbReference>
<dbReference type="Gene3D" id="3.40.50.2000">
    <property type="entry name" value="Glycogen Phosphorylase B"/>
    <property type="match status" value="2"/>
</dbReference>
<reference evidence="3 4" key="1">
    <citation type="submission" date="2020-04" db="EMBL/GenBank/DDBJ databases">
        <title>Ramlibacter sp. G-1-2-2 isolated from soil.</title>
        <authorList>
            <person name="Dahal R.H."/>
        </authorList>
    </citation>
    <scope>NUCLEOTIDE SEQUENCE [LARGE SCALE GENOMIC DNA]</scope>
    <source>
        <strain evidence="3 4">G-1-2-2</strain>
    </source>
</reference>
<dbReference type="SUPFAM" id="SSF53756">
    <property type="entry name" value="UDP-Glycosyltransferase/glycogen phosphorylase"/>
    <property type="match status" value="1"/>
</dbReference>
<evidence type="ECO:0000256" key="1">
    <source>
        <dbReference type="ARBA" id="ARBA00022676"/>
    </source>
</evidence>
<dbReference type="AlphaFoldDB" id="A0A848GZF4"/>
<dbReference type="CDD" id="cd03789">
    <property type="entry name" value="GT9_LPS_heptosyltransferase"/>
    <property type="match status" value="1"/>
</dbReference>
<dbReference type="GO" id="GO:0008713">
    <property type="term" value="F:ADP-heptose-lipopolysaccharide heptosyltransferase activity"/>
    <property type="evidence" value="ECO:0007669"/>
    <property type="project" value="TreeGrafter"/>
</dbReference>
<accession>A0A848GZF4</accession>
<dbReference type="PANTHER" id="PTHR30160:SF1">
    <property type="entry name" value="LIPOPOLYSACCHARIDE 1,2-N-ACETYLGLUCOSAMINETRANSFERASE-RELATED"/>
    <property type="match status" value="1"/>
</dbReference>
<evidence type="ECO:0000313" key="3">
    <source>
        <dbReference type="EMBL" id="NML42712.1"/>
    </source>
</evidence>
<keyword evidence="1" id="KW-0328">Glycosyltransferase</keyword>
<proteinExistence type="predicted"/>
<dbReference type="InterPro" id="IPR002201">
    <property type="entry name" value="Glyco_trans_9"/>
</dbReference>
<organism evidence="3 4">
    <name type="scientific">Ramlibacter agri</name>
    <dbReference type="NCBI Taxonomy" id="2728837"/>
    <lineage>
        <taxon>Bacteria</taxon>
        <taxon>Pseudomonadati</taxon>
        <taxon>Pseudomonadota</taxon>
        <taxon>Betaproteobacteria</taxon>
        <taxon>Burkholderiales</taxon>
        <taxon>Comamonadaceae</taxon>
        <taxon>Ramlibacter</taxon>
    </lineage>
</organism>
<keyword evidence="2 3" id="KW-0808">Transferase</keyword>
<evidence type="ECO:0000256" key="2">
    <source>
        <dbReference type="ARBA" id="ARBA00022679"/>
    </source>
</evidence>
<dbReference type="EMBL" id="JABBFX010000001">
    <property type="protein sequence ID" value="NML42712.1"/>
    <property type="molecule type" value="Genomic_DNA"/>
</dbReference>
<sequence length="379" mass="40069">MPSALSRIREGALPRLVDRVAGTPLLWTLGLLRRRRALPQAPRRFGLMMFETIGDTLLAGTLPASLRAAIPGAEIVVFASRGNRGAVELFDGIAQVVEVPLTQPAAAIAAIRSVPVDVMIDIGQWPRWYALLCALSRSRFTIGFATPGQGRHYAYDSTVPHGSDVHELENFQRLLAPLCDVHPAPPARALKPVGLAPAALAQHAPYVILHPWASGFRYPSREWPLARWAEIAQRAAGAGMSVFVSGAPADRDKAARLVAACAPGLPVRSLAGELSLPQLAAALQGAAAVVAVNTGVMHLAGVLGAPLVALHGPTSRRRWGPVGGRSIALAPDDPAGCEFLNLGFEYPPGPVDCMERISVNAVSEALFALAGVAQPMEQR</sequence>
<protein>
    <submittedName>
        <fullName evidence="3">Glycosyltransferase family 9 protein</fullName>
    </submittedName>
</protein>
<gene>
    <name evidence="3" type="ORF">HHL11_03045</name>
</gene>
<evidence type="ECO:0000313" key="4">
    <source>
        <dbReference type="Proteomes" id="UP000541185"/>
    </source>
</evidence>
<dbReference type="RefSeq" id="WP_169416971.1">
    <property type="nucleotide sequence ID" value="NZ_JABBFX010000001.1"/>
</dbReference>
<dbReference type="Proteomes" id="UP000541185">
    <property type="component" value="Unassembled WGS sequence"/>
</dbReference>
<keyword evidence="4" id="KW-1185">Reference proteome</keyword>
<name>A0A848GZF4_9BURK</name>
<dbReference type="InterPro" id="IPR051199">
    <property type="entry name" value="LPS_LOS_Heptosyltrfase"/>
</dbReference>